<dbReference type="RefSeq" id="WP_088861389.1">
    <property type="nucleotide sequence ID" value="NZ_CP022115.1"/>
</dbReference>
<evidence type="ECO:0000256" key="9">
    <source>
        <dbReference type="HAMAP-Rule" id="MF_01038"/>
    </source>
</evidence>
<evidence type="ECO:0000256" key="4">
    <source>
        <dbReference type="ARBA" id="ARBA00008819"/>
    </source>
</evidence>
<evidence type="ECO:0000256" key="8">
    <source>
        <dbReference type="ARBA" id="ARBA00023235"/>
    </source>
</evidence>
<dbReference type="InterPro" id="IPR006124">
    <property type="entry name" value="Metalloenzyme"/>
</dbReference>
<feature type="active site" description="Phosphoserine intermediate" evidence="9 11">
    <location>
        <position position="63"/>
    </location>
</feature>
<sequence length="508" mass="55649">MKSVTPVLLLILDGFGHRLDGDDNAIALARTPNWDRLRRDHPYGTIDASERAVGLPRGQFGNSEVGHLNIGAGRIVTQDISRIDLDLEEQRFAGNPAFTHAFAAARGHALHILGLLSDGGVHSHENHIHALIRAAQAAGVADIRVHAFLDGRDTPPRSARAYLERLDAVLAECPNARLATVCGRYFAMDRDKRWERVEQAYRLIVDGEAAFQANDGLSALAAAYSRDENDEFVRATRIGAPAPMQDGDAVIFMNFRADRARELTSALTDPEFDGFSARQPRLSDYVTLTRYGADYASLSIAYPPQTIRNGFGEYLASQGLRQLRIAETEKYPHVTYFFNGGEETVYPGEDRILVPSPKVATYDLQPEMSAEEVTNRIVEAINSRQYQAIICNYANGDMVGHTGNLPAAIRAVETLDGCINRCVEAMLANGGEVLITADHGNCEQMDDPLHQQPHTQHTTNLVPLCYVGHRPARILEGGALKDIAPTLLALMGLPAPDDMTGHSLVELL</sequence>
<evidence type="ECO:0000256" key="10">
    <source>
        <dbReference type="NCBIfam" id="TIGR01307"/>
    </source>
</evidence>
<dbReference type="InterPro" id="IPR005995">
    <property type="entry name" value="Pgm_bpd_ind"/>
</dbReference>
<keyword evidence="5 9" id="KW-0479">Metal-binding</keyword>
<protein>
    <recommendedName>
        <fullName evidence="9 10">2,3-bisphosphoglycerate-independent phosphoglycerate mutase</fullName>
        <shortName evidence="9">BPG-independent PGAM</shortName>
        <shortName evidence="9">Phosphoglyceromutase</shortName>
        <shortName evidence="9">iPGM</shortName>
        <ecNumber evidence="9 10">5.4.2.12</ecNumber>
    </recommendedName>
</protein>
<organism evidence="16 17">
    <name type="scientific">Laribacter hongkongensis</name>
    <dbReference type="NCBI Taxonomy" id="168471"/>
    <lineage>
        <taxon>Bacteria</taxon>
        <taxon>Pseudomonadati</taxon>
        <taxon>Pseudomonadota</taxon>
        <taxon>Betaproteobacteria</taxon>
        <taxon>Neisseriales</taxon>
        <taxon>Aquaspirillaceae</taxon>
        <taxon>Laribacter</taxon>
    </lineage>
</organism>
<dbReference type="EMBL" id="CP022115">
    <property type="protein sequence ID" value="ASJ25611.1"/>
    <property type="molecule type" value="Genomic_DNA"/>
</dbReference>
<dbReference type="InterPro" id="IPR036646">
    <property type="entry name" value="PGAM_B_sf"/>
</dbReference>
<accession>A0A248LMA1</accession>
<evidence type="ECO:0000259" key="15">
    <source>
        <dbReference type="Pfam" id="PF06415"/>
    </source>
</evidence>
<comment type="function">
    <text evidence="2 9">Catalyzes the interconversion of 2-phosphoglycerate and 3-phosphoglycerate.</text>
</comment>
<dbReference type="Gene3D" id="3.40.1450.10">
    <property type="entry name" value="BPG-independent phosphoglycerate mutase, domain B"/>
    <property type="match status" value="1"/>
</dbReference>
<comment type="cofactor">
    <cofactor evidence="9">
        <name>Mn(2+)</name>
        <dbReference type="ChEBI" id="CHEBI:29035"/>
    </cofactor>
    <text evidence="9">Binds 2 manganese ions per subunit.</text>
</comment>
<dbReference type="HAMAP" id="MF_01038">
    <property type="entry name" value="GpmI"/>
    <property type="match status" value="1"/>
</dbReference>
<feature type="binding site" evidence="9 12">
    <location>
        <position position="190"/>
    </location>
    <ligand>
        <name>substrate</name>
    </ligand>
</feature>
<dbReference type="PIRSF" id="PIRSF001492">
    <property type="entry name" value="IPGAM"/>
    <property type="match status" value="1"/>
</dbReference>
<evidence type="ECO:0000256" key="12">
    <source>
        <dbReference type="PIRSR" id="PIRSR001492-2"/>
    </source>
</evidence>
<dbReference type="FunFam" id="3.40.1450.10:FF:000002">
    <property type="entry name" value="2,3-bisphosphoglycerate-independent phosphoglycerate mutase"/>
    <property type="match status" value="1"/>
</dbReference>
<reference evidence="17" key="1">
    <citation type="submission" date="2017-06" db="EMBL/GenBank/DDBJ databases">
        <title>Whole genome sequence of Laribacter hongkongensis LHGZ1.</title>
        <authorList>
            <person name="Chen D."/>
            <person name="Wu H."/>
            <person name="Chen J."/>
        </authorList>
    </citation>
    <scope>NUCLEOTIDE SEQUENCE [LARGE SCALE GENOMIC DNA]</scope>
    <source>
        <strain evidence="17">LHGZ1</strain>
    </source>
</reference>
<feature type="binding site" evidence="9 13">
    <location>
        <position position="401"/>
    </location>
    <ligand>
        <name>Mn(2+)</name>
        <dbReference type="ChEBI" id="CHEBI:29035"/>
        <label>1</label>
    </ligand>
</feature>
<feature type="binding site" evidence="9 12">
    <location>
        <begin position="256"/>
        <end position="259"/>
    </location>
    <ligand>
        <name>substrate</name>
    </ligand>
</feature>
<comment type="subunit">
    <text evidence="9">Monomer.</text>
</comment>
<keyword evidence="8 9" id="KW-0413">Isomerase</keyword>
<dbReference type="SUPFAM" id="SSF64158">
    <property type="entry name" value="2,3-Bisphosphoglycerate-independent phosphoglycerate mutase, substrate-binding domain"/>
    <property type="match status" value="1"/>
</dbReference>
<evidence type="ECO:0000313" key="17">
    <source>
        <dbReference type="Proteomes" id="UP000197424"/>
    </source>
</evidence>
<evidence type="ECO:0000259" key="14">
    <source>
        <dbReference type="Pfam" id="PF01676"/>
    </source>
</evidence>
<dbReference type="PANTHER" id="PTHR31637">
    <property type="entry name" value="2,3-BISPHOSPHOGLYCERATE-INDEPENDENT PHOSPHOGLYCERATE MUTASE"/>
    <property type="match status" value="1"/>
</dbReference>
<comment type="catalytic activity">
    <reaction evidence="1 9">
        <text>(2R)-2-phosphoglycerate = (2R)-3-phosphoglycerate</text>
        <dbReference type="Rhea" id="RHEA:15901"/>
        <dbReference type="ChEBI" id="CHEBI:58272"/>
        <dbReference type="ChEBI" id="CHEBI:58289"/>
        <dbReference type="EC" id="5.4.2.12"/>
    </reaction>
</comment>
<feature type="binding site" evidence="9 13">
    <location>
        <position position="438"/>
    </location>
    <ligand>
        <name>Mn(2+)</name>
        <dbReference type="ChEBI" id="CHEBI:29035"/>
        <label>2</label>
    </ligand>
</feature>
<feature type="domain" description="BPG-independent PGAM N-terminal" evidence="15">
    <location>
        <begin position="83"/>
        <end position="291"/>
    </location>
</feature>
<keyword evidence="6 9" id="KW-0324">Glycolysis</keyword>
<evidence type="ECO:0000256" key="11">
    <source>
        <dbReference type="PIRSR" id="PIRSR001492-1"/>
    </source>
</evidence>
<dbReference type="OrthoDB" id="9800863at2"/>
<evidence type="ECO:0000256" key="13">
    <source>
        <dbReference type="PIRSR" id="PIRSR001492-3"/>
    </source>
</evidence>
<feature type="binding site" evidence="9 12">
    <location>
        <position position="330"/>
    </location>
    <ligand>
        <name>substrate</name>
    </ligand>
</feature>
<feature type="domain" description="Metalloenzyme" evidence="14">
    <location>
        <begin position="6"/>
        <end position="494"/>
    </location>
</feature>
<feature type="binding site" evidence="9 13">
    <location>
        <position position="439"/>
    </location>
    <ligand>
        <name>Mn(2+)</name>
        <dbReference type="ChEBI" id="CHEBI:29035"/>
        <label>2</label>
    </ligand>
</feature>
<dbReference type="SUPFAM" id="SSF53649">
    <property type="entry name" value="Alkaline phosphatase-like"/>
    <property type="match status" value="1"/>
</dbReference>
<dbReference type="InterPro" id="IPR011258">
    <property type="entry name" value="BPG-indep_PGM_N"/>
</dbReference>
<evidence type="ECO:0000256" key="1">
    <source>
        <dbReference type="ARBA" id="ARBA00000370"/>
    </source>
</evidence>
<dbReference type="EC" id="5.4.2.12" evidence="9 10"/>
<evidence type="ECO:0000256" key="7">
    <source>
        <dbReference type="ARBA" id="ARBA00023211"/>
    </source>
</evidence>
<comment type="pathway">
    <text evidence="3 9">Carbohydrate degradation; glycolysis; pyruvate from D-glyceraldehyde 3-phosphate: step 3/5.</text>
</comment>
<comment type="similarity">
    <text evidence="4 9">Belongs to the BPG-independent phosphoglycerate mutase family.</text>
</comment>
<dbReference type="Pfam" id="PF01676">
    <property type="entry name" value="Metalloenzyme"/>
    <property type="match status" value="1"/>
</dbReference>
<feature type="binding site" evidence="9 13">
    <location>
        <position position="397"/>
    </location>
    <ligand>
        <name>Mn(2+)</name>
        <dbReference type="ChEBI" id="CHEBI:29035"/>
        <label>1</label>
    </ligand>
</feature>
<dbReference type="GO" id="GO:0006096">
    <property type="term" value="P:glycolytic process"/>
    <property type="evidence" value="ECO:0007669"/>
    <property type="project" value="UniProtKB-UniRule"/>
</dbReference>
<name>A0A248LMA1_9NEIS</name>
<dbReference type="PANTHER" id="PTHR31637:SF0">
    <property type="entry name" value="2,3-BISPHOSPHOGLYCERATE-INDEPENDENT PHOSPHOGLYCERATE MUTASE"/>
    <property type="match status" value="1"/>
</dbReference>
<proteinExistence type="inferred from homology"/>
<dbReference type="AlphaFoldDB" id="A0A248LMA1"/>
<evidence type="ECO:0000256" key="3">
    <source>
        <dbReference type="ARBA" id="ARBA00004798"/>
    </source>
</evidence>
<evidence type="ECO:0000256" key="5">
    <source>
        <dbReference type="ARBA" id="ARBA00022723"/>
    </source>
</evidence>
<dbReference type="NCBIfam" id="TIGR01307">
    <property type="entry name" value="pgm_bpd_ind"/>
    <property type="match status" value="1"/>
</dbReference>
<dbReference type="Proteomes" id="UP000197424">
    <property type="component" value="Chromosome"/>
</dbReference>
<feature type="binding site" evidence="9 12">
    <location>
        <begin position="152"/>
        <end position="153"/>
    </location>
    <ligand>
        <name>substrate</name>
    </ligand>
</feature>
<feature type="binding site" evidence="9 13">
    <location>
        <position position="457"/>
    </location>
    <ligand>
        <name>Mn(2+)</name>
        <dbReference type="ChEBI" id="CHEBI:29035"/>
        <label>1</label>
    </ligand>
</feature>
<dbReference type="UniPathway" id="UPA00109">
    <property type="reaction ID" value="UER00186"/>
</dbReference>
<dbReference type="GO" id="GO:0004619">
    <property type="term" value="F:phosphoglycerate mutase activity"/>
    <property type="evidence" value="ECO:0007669"/>
    <property type="project" value="UniProtKB-UniRule"/>
</dbReference>
<dbReference type="Pfam" id="PF06415">
    <property type="entry name" value="iPGM_N"/>
    <property type="match status" value="1"/>
</dbReference>
<gene>
    <name evidence="9" type="primary">gpmI</name>
    <name evidence="16" type="ORF">LHGZ1_2780</name>
</gene>
<dbReference type="CDD" id="cd16010">
    <property type="entry name" value="iPGM"/>
    <property type="match status" value="1"/>
</dbReference>
<feature type="binding site" evidence="9 12">
    <location>
        <position position="122"/>
    </location>
    <ligand>
        <name>substrate</name>
    </ligand>
</feature>
<keyword evidence="7 9" id="KW-0464">Manganese</keyword>
<feature type="binding site" evidence="9 13">
    <location>
        <position position="13"/>
    </location>
    <ligand>
        <name>Mn(2+)</name>
        <dbReference type="ChEBI" id="CHEBI:29035"/>
        <label>2</label>
    </ligand>
</feature>
<dbReference type="InterPro" id="IPR017850">
    <property type="entry name" value="Alkaline_phosphatase_core_sf"/>
</dbReference>
<feature type="binding site" evidence="9 13">
    <location>
        <position position="63"/>
    </location>
    <ligand>
        <name>Mn(2+)</name>
        <dbReference type="ChEBI" id="CHEBI:29035"/>
        <label>2</label>
    </ligand>
</feature>
<dbReference type="GO" id="GO:0030145">
    <property type="term" value="F:manganese ion binding"/>
    <property type="evidence" value="ECO:0007669"/>
    <property type="project" value="UniProtKB-UniRule"/>
</dbReference>
<evidence type="ECO:0000256" key="6">
    <source>
        <dbReference type="ARBA" id="ARBA00023152"/>
    </source>
</evidence>
<dbReference type="Gene3D" id="3.40.720.10">
    <property type="entry name" value="Alkaline Phosphatase, subunit A"/>
    <property type="match status" value="1"/>
</dbReference>
<evidence type="ECO:0000256" key="2">
    <source>
        <dbReference type="ARBA" id="ARBA00002315"/>
    </source>
</evidence>
<dbReference type="GO" id="GO:0006007">
    <property type="term" value="P:glucose catabolic process"/>
    <property type="evidence" value="ECO:0007669"/>
    <property type="project" value="InterPro"/>
</dbReference>
<evidence type="ECO:0000313" key="16">
    <source>
        <dbReference type="EMBL" id="ASJ25611.1"/>
    </source>
</evidence>
<feature type="binding site" evidence="9 12">
    <location>
        <position position="184"/>
    </location>
    <ligand>
        <name>substrate</name>
    </ligand>
</feature>
<dbReference type="GO" id="GO:0005829">
    <property type="term" value="C:cytosol"/>
    <property type="evidence" value="ECO:0007669"/>
    <property type="project" value="TreeGrafter"/>
</dbReference>